<dbReference type="GO" id="GO:0061630">
    <property type="term" value="F:ubiquitin protein ligase activity"/>
    <property type="evidence" value="ECO:0007669"/>
    <property type="project" value="UniProtKB-UniRule"/>
</dbReference>
<dbReference type="AlphaFoldDB" id="A0AAW2RFR5"/>
<dbReference type="GO" id="GO:0016567">
    <property type="term" value="P:protein ubiquitination"/>
    <property type="evidence" value="ECO:0007669"/>
    <property type="project" value="UniProtKB-UniRule"/>
</dbReference>
<reference evidence="4" key="2">
    <citation type="journal article" date="2024" name="Plant">
        <title>Genomic evolution and insights into agronomic trait innovations of Sesamum species.</title>
        <authorList>
            <person name="Miao H."/>
            <person name="Wang L."/>
            <person name="Qu L."/>
            <person name="Liu H."/>
            <person name="Sun Y."/>
            <person name="Le M."/>
            <person name="Wang Q."/>
            <person name="Wei S."/>
            <person name="Zheng Y."/>
            <person name="Lin W."/>
            <person name="Duan Y."/>
            <person name="Cao H."/>
            <person name="Xiong S."/>
            <person name="Wang X."/>
            <person name="Wei L."/>
            <person name="Li C."/>
            <person name="Ma Q."/>
            <person name="Ju M."/>
            <person name="Zhao R."/>
            <person name="Li G."/>
            <person name="Mu C."/>
            <person name="Tian Q."/>
            <person name="Mei H."/>
            <person name="Zhang T."/>
            <person name="Gao T."/>
            <person name="Zhang H."/>
        </authorList>
    </citation>
    <scope>NUCLEOTIDE SEQUENCE</scope>
    <source>
        <strain evidence="4">G02</strain>
    </source>
</reference>
<protein>
    <recommendedName>
        <fullName evidence="2 3">U-box domain-containing protein</fullName>
        <ecNumber evidence="2">2.3.2.27</ecNumber>
    </recommendedName>
    <alternativeName>
        <fullName evidence="2">RING-type E3 ubiquitin transferase PUB</fullName>
    </alternativeName>
</protein>
<proteinExistence type="predicted"/>
<evidence type="ECO:0000259" key="3">
    <source>
        <dbReference type="Pfam" id="PF25598"/>
    </source>
</evidence>
<feature type="domain" description="U-box" evidence="3">
    <location>
        <begin position="1"/>
        <end position="133"/>
    </location>
</feature>
<dbReference type="PANTHER" id="PTHR22849:SF61">
    <property type="entry name" value="U-BOX DOMAIN-CONTAINING PROTEIN 21"/>
    <property type="match status" value="1"/>
</dbReference>
<dbReference type="InterPro" id="IPR016024">
    <property type="entry name" value="ARM-type_fold"/>
</dbReference>
<dbReference type="EMBL" id="JACGWJ010000013">
    <property type="protein sequence ID" value="KAL0379055.1"/>
    <property type="molecule type" value="Genomic_DNA"/>
</dbReference>
<dbReference type="PANTHER" id="PTHR22849">
    <property type="entry name" value="WDSAM1 PROTEIN"/>
    <property type="match status" value="1"/>
</dbReference>
<evidence type="ECO:0000256" key="1">
    <source>
        <dbReference type="ARBA" id="ARBA00022786"/>
    </source>
</evidence>
<evidence type="ECO:0000256" key="2">
    <source>
        <dbReference type="RuleBase" id="RU369093"/>
    </source>
</evidence>
<dbReference type="InterPro" id="IPR058678">
    <property type="entry name" value="ARM_PUB"/>
</dbReference>
<comment type="function">
    <text evidence="2">Functions as an E3 ubiquitin ligase.</text>
</comment>
<sequence>MVWFLKSENDLSSRQNAIFVLKELISADEACVDDLMGIEGIEETLFHTVKVPICPKATKASLVIIHHMMIKSSKGTRGEIALRFIRMGLIHPILEILVDGDKNVCEKALGVMDSICSLEEGRENAYGNALTVHC</sequence>
<keyword evidence="2" id="KW-0808">Transferase</keyword>
<reference evidence="4" key="1">
    <citation type="submission" date="2020-06" db="EMBL/GenBank/DDBJ databases">
        <authorList>
            <person name="Li T."/>
            <person name="Hu X."/>
            <person name="Zhang T."/>
            <person name="Song X."/>
            <person name="Zhang H."/>
            <person name="Dai N."/>
            <person name="Sheng W."/>
            <person name="Hou X."/>
            <person name="Wei L."/>
        </authorList>
    </citation>
    <scope>NUCLEOTIDE SEQUENCE</scope>
    <source>
        <strain evidence="4">G02</strain>
        <tissue evidence="4">Leaf</tissue>
    </source>
</reference>
<comment type="pathway">
    <text evidence="2">Protein modification; protein ubiquitination.</text>
</comment>
<comment type="catalytic activity">
    <reaction evidence="2">
        <text>S-ubiquitinyl-[E2 ubiquitin-conjugating enzyme]-L-cysteine + [acceptor protein]-L-lysine = [E2 ubiquitin-conjugating enzyme]-L-cysteine + N(6)-ubiquitinyl-[acceptor protein]-L-lysine.</text>
        <dbReference type="EC" id="2.3.2.27"/>
    </reaction>
</comment>
<dbReference type="InterPro" id="IPR011989">
    <property type="entry name" value="ARM-like"/>
</dbReference>
<dbReference type="SUPFAM" id="SSF48371">
    <property type="entry name" value="ARM repeat"/>
    <property type="match status" value="1"/>
</dbReference>
<dbReference type="EC" id="2.3.2.27" evidence="2"/>
<dbReference type="InterPro" id="IPR045185">
    <property type="entry name" value="PUB22/23/24-like"/>
</dbReference>
<comment type="caution">
    <text evidence="4">The sequence shown here is derived from an EMBL/GenBank/DDBJ whole genome shotgun (WGS) entry which is preliminary data.</text>
</comment>
<gene>
    <name evidence="4" type="ORF">Sradi_3211000</name>
</gene>
<dbReference type="Pfam" id="PF25598">
    <property type="entry name" value="ARM_PUB"/>
    <property type="match status" value="1"/>
</dbReference>
<name>A0AAW2RFR5_SESRA</name>
<accession>A0AAW2RFR5</accession>
<evidence type="ECO:0000313" key="4">
    <source>
        <dbReference type="EMBL" id="KAL0379055.1"/>
    </source>
</evidence>
<organism evidence="4">
    <name type="scientific">Sesamum radiatum</name>
    <name type="common">Black benniseed</name>
    <dbReference type="NCBI Taxonomy" id="300843"/>
    <lineage>
        <taxon>Eukaryota</taxon>
        <taxon>Viridiplantae</taxon>
        <taxon>Streptophyta</taxon>
        <taxon>Embryophyta</taxon>
        <taxon>Tracheophyta</taxon>
        <taxon>Spermatophyta</taxon>
        <taxon>Magnoliopsida</taxon>
        <taxon>eudicotyledons</taxon>
        <taxon>Gunneridae</taxon>
        <taxon>Pentapetalae</taxon>
        <taxon>asterids</taxon>
        <taxon>lamiids</taxon>
        <taxon>Lamiales</taxon>
        <taxon>Pedaliaceae</taxon>
        <taxon>Sesamum</taxon>
    </lineage>
</organism>
<keyword evidence="1 2" id="KW-0833">Ubl conjugation pathway</keyword>
<dbReference type="Gene3D" id="1.25.10.10">
    <property type="entry name" value="Leucine-rich Repeat Variant"/>
    <property type="match status" value="1"/>
</dbReference>